<proteinExistence type="predicted"/>
<dbReference type="Proteomes" id="UP001595799">
    <property type="component" value="Unassembled WGS sequence"/>
</dbReference>
<protein>
    <submittedName>
        <fullName evidence="1">Sce7726 family protein</fullName>
    </submittedName>
</protein>
<comment type="caution">
    <text evidence="1">The sequence shown here is derived from an EMBL/GenBank/DDBJ whole genome shotgun (WGS) entry which is preliminary data.</text>
</comment>
<evidence type="ECO:0000313" key="2">
    <source>
        <dbReference type="Proteomes" id="UP001595799"/>
    </source>
</evidence>
<accession>A0ABV8UQH5</accession>
<name>A0ABV8UQH5_9PROT</name>
<reference evidence="2" key="1">
    <citation type="journal article" date="2019" name="Int. J. Syst. Evol. Microbiol.">
        <title>The Global Catalogue of Microorganisms (GCM) 10K type strain sequencing project: providing services to taxonomists for standard genome sequencing and annotation.</title>
        <authorList>
            <consortium name="The Broad Institute Genomics Platform"/>
            <consortium name="The Broad Institute Genome Sequencing Center for Infectious Disease"/>
            <person name="Wu L."/>
            <person name="Ma J."/>
        </authorList>
    </citation>
    <scope>NUCLEOTIDE SEQUENCE [LARGE SCALE GENOMIC DNA]</scope>
    <source>
        <strain evidence="2">CECT 8472</strain>
    </source>
</reference>
<dbReference type="InterPro" id="IPR047729">
    <property type="entry name" value="Sce7726-like"/>
</dbReference>
<dbReference type="RefSeq" id="WP_382423367.1">
    <property type="nucleotide sequence ID" value="NZ_JBHSCW010000010.1"/>
</dbReference>
<organism evidence="1 2">
    <name type="scientific">Fodinicurvata halophila</name>
    <dbReference type="NCBI Taxonomy" id="1419723"/>
    <lineage>
        <taxon>Bacteria</taxon>
        <taxon>Pseudomonadati</taxon>
        <taxon>Pseudomonadota</taxon>
        <taxon>Alphaproteobacteria</taxon>
        <taxon>Rhodospirillales</taxon>
        <taxon>Rhodovibrionaceae</taxon>
        <taxon>Fodinicurvata</taxon>
    </lineage>
</organism>
<keyword evidence="2" id="KW-1185">Reference proteome</keyword>
<gene>
    <name evidence="1" type="ORF">ACFOW6_15680</name>
</gene>
<dbReference type="NCBIfam" id="NF033832">
    <property type="entry name" value="sce7726_fam"/>
    <property type="match status" value="1"/>
</dbReference>
<dbReference type="EMBL" id="JBHSCW010000010">
    <property type="protein sequence ID" value="MFC4352991.1"/>
    <property type="molecule type" value="Genomic_DNA"/>
</dbReference>
<evidence type="ECO:0000313" key="1">
    <source>
        <dbReference type="EMBL" id="MFC4352991.1"/>
    </source>
</evidence>
<sequence length="260" mass="29164">MSRKRTCNRAATIENLREPEIKAALIDALFEDGRIYGDSVVISEMPLTTMSRRADIVLANGHLLGFEIKSDGDKITRLCAQIEAYQRTFEGIFIVSGARHLSQVINSAPHHVGIVAIDLGEGSIPEAKMIRKPHFKNMSIEVAIRQMRANELFKLAQKFNANPGGARDRFTLERQVRELPATEVRLAALEAVKNRYRSPYEAFLLARSQSGRTLEALRYLQRPSWNASRAIIPNEQANSCASEIADLQKLKLNVRPRKVG</sequence>